<reference evidence="2" key="1">
    <citation type="submission" date="2020-09" db="EMBL/GenBank/DDBJ databases">
        <authorList>
            <person name="Kim M.K."/>
        </authorList>
    </citation>
    <scope>NUCLEOTIDE SEQUENCE</scope>
    <source>
        <strain evidence="2">BT704</strain>
    </source>
</reference>
<proteinExistence type="predicted"/>
<sequence>MSLIEILDLREIDTIKLILIVIAVILHIIFSHLFQSIISKLSIIEILDFREIGIFNSREIAIFICVIIPFCIIYFRSSEVRTSIKSVINAFFVKNIIIVYILLLLNLIIVISILYFIGFWKQSLWKDAIIWLVFTGSVIMYNISKPNTDKKYFKKIVLETVTFSAIIEFIIGQHTFNIFIEILLTAIGFFIGGLLLYSKEEKYKDVRKLLNIVTIIIAGIMLYYSLSKIIQNIISISIVEKAEEFSLSIILTLCFIPFFYILYLYMNYKSRFSAIKSIIKDDDILLYAKKQALLNFKDDKESLVRWTNTLFLEEPKTKQDVKKSINNIKELKLVEQNPPNVDSNEGWSPHKSKDFLKDSGIATGFYNKCYGDEWQASSPYIELNKDSIDNSETYCMADNVAYYVSGNSTIVIQLKLILHINSKNDEKLSVNKFHEYVKHLYRSALDNDLPNAITKAIINGKSKNLKISNKTISVIKYDYVDRNKGYRIAFSIVHK</sequence>
<evidence type="ECO:0000256" key="1">
    <source>
        <dbReference type="SAM" id="Phobius"/>
    </source>
</evidence>
<gene>
    <name evidence="2" type="ORF">IC230_13760</name>
</gene>
<feature type="transmembrane region" description="Helical" evidence="1">
    <location>
        <begin position="58"/>
        <end position="75"/>
    </location>
</feature>
<dbReference type="AlphaFoldDB" id="A0A927GDS4"/>
<dbReference type="EMBL" id="JACXAA010000004">
    <property type="protein sequence ID" value="MBD2753968.1"/>
    <property type="molecule type" value="Genomic_DNA"/>
</dbReference>
<feature type="transmembrane region" description="Helical" evidence="1">
    <location>
        <begin position="96"/>
        <end position="116"/>
    </location>
</feature>
<comment type="caution">
    <text evidence="2">The sequence shown here is derived from an EMBL/GenBank/DDBJ whole genome shotgun (WGS) entry which is preliminary data.</text>
</comment>
<organism evidence="2 3">
    <name type="scientific">Spirosoma validum</name>
    <dbReference type="NCBI Taxonomy" id="2771355"/>
    <lineage>
        <taxon>Bacteria</taxon>
        <taxon>Pseudomonadati</taxon>
        <taxon>Bacteroidota</taxon>
        <taxon>Cytophagia</taxon>
        <taxon>Cytophagales</taxon>
        <taxon>Cytophagaceae</taxon>
        <taxon>Spirosoma</taxon>
    </lineage>
</organism>
<evidence type="ECO:0000313" key="3">
    <source>
        <dbReference type="Proteomes" id="UP000653797"/>
    </source>
</evidence>
<keyword evidence="1" id="KW-0472">Membrane</keyword>
<dbReference type="RefSeq" id="WP_191039603.1">
    <property type="nucleotide sequence ID" value="NZ_JACXAA010000004.1"/>
</dbReference>
<protein>
    <submittedName>
        <fullName evidence="2">Uncharacterized protein</fullName>
    </submittedName>
</protein>
<keyword evidence="1" id="KW-0812">Transmembrane</keyword>
<feature type="transmembrane region" description="Helical" evidence="1">
    <location>
        <begin position="246"/>
        <end position="266"/>
    </location>
</feature>
<feature type="transmembrane region" description="Helical" evidence="1">
    <location>
        <begin position="178"/>
        <end position="197"/>
    </location>
</feature>
<name>A0A927GDS4_9BACT</name>
<accession>A0A927GDS4</accession>
<feature type="transmembrane region" description="Helical" evidence="1">
    <location>
        <begin position="209"/>
        <end position="226"/>
    </location>
</feature>
<feature type="transmembrane region" description="Helical" evidence="1">
    <location>
        <begin position="17"/>
        <end position="38"/>
    </location>
</feature>
<keyword evidence="3" id="KW-1185">Reference proteome</keyword>
<feature type="transmembrane region" description="Helical" evidence="1">
    <location>
        <begin position="128"/>
        <end position="144"/>
    </location>
</feature>
<keyword evidence="1" id="KW-1133">Transmembrane helix</keyword>
<feature type="transmembrane region" description="Helical" evidence="1">
    <location>
        <begin position="156"/>
        <end position="172"/>
    </location>
</feature>
<dbReference type="Proteomes" id="UP000653797">
    <property type="component" value="Unassembled WGS sequence"/>
</dbReference>
<evidence type="ECO:0000313" key="2">
    <source>
        <dbReference type="EMBL" id="MBD2753968.1"/>
    </source>
</evidence>